<dbReference type="RefSeq" id="WP_146896483.1">
    <property type="nucleotide sequence ID" value="NZ_BJYS01000008.1"/>
</dbReference>
<dbReference type="EMBL" id="BJYS01000008">
    <property type="protein sequence ID" value="GEO03772.1"/>
    <property type="molecule type" value="Genomic_DNA"/>
</dbReference>
<dbReference type="GO" id="GO:0046677">
    <property type="term" value="P:response to antibiotic"/>
    <property type="evidence" value="ECO:0007669"/>
    <property type="project" value="InterPro"/>
</dbReference>
<dbReference type="AlphaFoldDB" id="A0A512AVN5"/>
<name>A0A512AVN5_9BACT</name>
<evidence type="ECO:0000256" key="2">
    <source>
        <dbReference type="ARBA" id="ARBA00009009"/>
    </source>
</evidence>
<dbReference type="InterPro" id="IPR045155">
    <property type="entry name" value="Beta-lactam_cat"/>
</dbReference>
<dbReference type="GO" id="GO:0030655">
    <property type="term" value="P:beta-lactam antibiotic catabolic process"/>
    <property type="evidence" value="ECO:0007669"/>
    <property type="project" value="InterPro"/>
</dbReference>
<keyword evidence="6" id="KW-1185">Reference proteome</keyword>
<evidence type="ECO:0000256" key="1">
    <source>
        <dbReference type="ARBA" id="ARBA00001526"/>
    </source>
</evidence>
<evidence type="ECO:0000313" key="6">
    <source>
        <dbReference type="Proteomes" id="UP000321532"/>
    </source>
</evidence>
<dbReference type="InterPro" id="IPR012338">
    <property type="entry name" value="Beta-lactam/transpept-like"/>
</dbReference>
<dbReference type="GO" id="GO:0004185">
    <property type="term" value="F:serine-type carboxypeptidase activity"/>
    <property type="evidence" value="ECO:0007669"/>
    <property type="project" value="InterPro"/>
</dbReference>
<gene>
    <name evidence="5" type="ORF">AAE02nite_14360</name>
</gene>
<dbReference type="InterPro" id="IPR000871">
    <property type="entry name" value="Beta-lactam_class-A"/>
</dbReference>
<proteinExistence type="inferred from homology"/>
<comment type="caution">
    <text evidence="5">The sequence shown here is derived from an EMBL/GenBank/DDBJ whole genome shotgun (WGS) entry which is preliminary data.</text>
</comment>
<accession>A0A512AVN5</accession>
<feature type="domain" description="Beta-lactamase class A catalytic" evidence="4">
    <location>
        <begin position="64"/>
        <end position="339"/>
    </location>
</feature>
<sequence>MVLTLSSNQALAQKRNLVEQILRQNSDSLLQQIVQHPAKYQVQILYTQINRDKNNHPKLTSYAYHLNPENYFYPASTVKLPGALAALEKINNLNIPGLTKETPLKIDSAYEKQTRVLSDSSAANHKPSVAHYLKKIFLVSDNDAYNRLYEFVGQETLNQTIHQKSYKKVRLLHRLSVGDDAAHGRYTNPITFYHENKIIYQQPLVYNPNTYPNQLKTTLVGKGFYLNDKLINQPMDFSERNNISVQTLQEILQSVIFPEAVPVKKRFNLTPDDYTFLYKYMSMLPRESSSPRYDPQEFPDSYGKFLLVGGTKEPLPPNIRIFNKAGWAYGYLIDNAYIVDFEHKVEFFLTAVILTNEDLIFNDDKYETETVGLPFMNKLSNLIYKHELVRKKKYKPNLDKFRLTYD</sequence>
<dbReference type="OrthoDB" id="1884322at2"/>
<dbReference type="EC" id="3.5.2.6" evidence="3"/>
<evidence type="ECO:0000256" key="3">
    <source>
        <dbReference type="ARBA" id="ARBA00012865"/>
    </source>
</evidence>
<dbReference type="GO" id="GO:0006508">
    <property type="term" value="P:proteolysis"/>
    <property type="evidence" value="ECO:0007669"/>
    <property type="project" value="InterPro"/>
</dbReference>
<dbReference type="PRINTS" id="PR00922">
    <property type="entry name" value="DADACBPTASE3"/>
</dbReference>
<comment type="catalytic activity">
    <reaction evidence="1">
        <text>a beta-lactam + H2O = a substituted beta-amino acid</text>
        <dbReference type="Rhea" id="RHEA:20401"/>
        <dbReference type="ChEBI" id="CHEBI:15377"/>
        <dbReference type="ChEBI" id="CHEBI:35627"/>
        <dbReference type="ChEBI" id="CHEBI:140347"/>
        <dbReference type="EC" id="3.5.2.6"/>
    </reaction>
</comment>
<dbReference type="PANTHER" id="PTHR35333:SF3">
    <property type="entry name" value="BETA-LACTAMASE-TYPE TRANSPEPTIDASE FOLD CONTAINING PROTEIN"/>
    <property type="match status" value="1"/>
</dbReference>
<dbReference type="PANTHER" id="PTHR35333">
    <property type="entry name" value="BETA-LACTAMASE"/>
    <property type="match status" value="1"/>
</dbReference>
<dbReference type="SUPFAM" id="SSF56601">
    <property type="entry name" value="beta-lactamase/transpeptidase-like"/>
    <property type="match status" value="1"/>
</dbReference>
<evidence type="ECO:0000313" key="5">
    <source>
        <dbReference type="EMBL" id="GEO03772.1"/>
    </source>
</evidence>
<comment type="similarity">
    <text evidence="2">Belongs to the class-A beta-lactamase family.</text>
</comment>
<dbReference type="InterPro" id="IPR000667">
    <property type="entry name" value="Peptidase_S13"/>
</dbReference>
<protein>
    <recommendedName>
        <fullName evidence="3">beta-lactamase</fullName>
        <ecNumber evidence="3">3.5.2.6</ecNumber>
    </recommendedName>
</protein>
<dbReference type="GO" id="GO:0008800">
    <property type="term" value="F:beta-lactamase activity"/>
    <property type="evidence" value="ECO:0007669"/>
    <property type="project" value="UniProtKB-EC"/>
</dbReference>
<evidence type="ECO:0000259" key="4">
    <source>
        <dbReference type="Pfam" id="PF13354"/>
    </source>
</evidence>
<dbReference type="Gene3D" id="3.40.710.10">
    <property type="entry name" value="DD-peptidase/beta-lactamase superfamily"/>
    <property type="match status" value="1"/>
</dbReference>
<dbReference type="Proteomes" id="UP000321532">
    <property type="component" value="Unassembled WGS sequence"/>
</dbReference>
<organism evidence="5 6">
    <name type="scientific">Adhaeribacter aerolatus</name>
    <dbReference type="NCBI Taxonomy" id="670289"/>
    <lineage>
        <taxon>Bacteria</taxon>
        <taxon>Pseudomonadati</taxon>
        <taxon>Bacteroidota</taxon>
        <taxon>Cytophagia</taxon>
        <taxon>Cytophagales</taxon>
        <taxon>Hymenobacteraceae</taxon>
        <taxon>Adhaeribacter</taxon>
    </lineage>
</organism>
<dbReference type="Pfam" id="PF13354">
    <property type="entry name" value="Beta-lactamase2"/>
    <property type="match status" value="1"/>
</dbReference>
<reference evidence="5 6" key="1">
    <citation type="submission" date="2019-07" db="EMBL/GenBank/DDBJ databases">
        <title>Whole genome shotgun sequence of Adhaeribacter aerolatus NBRC 106133.</title>
        <authorList>
            <person name="Hosoyama A."/>
            <person name="Uohara A."/>
            <person name="Ohji S."/>
            <person name="Ichikawa N."/>
        </authorList>
    </citation>
    <scope>NUCLEOTIDE SEQUENCE [LARGE SCALE GENOMIC DNA]</scope>
    <source>
        <strain evidence="5 6">NBRC 106133</strain>
    </source>
</reference>